<keyword evidence="5" id="KW-1185">Reference proteome</keyword>
<dbReference type="InterPro" id="IPR019595">
    <property type="entry name" value="DUF2470"/>
</dbReference>
<organism evidence="3 4">
    <name type="scientific">Salinispora arenicola</name>
    <dbReference type="NCBI Taxonomy" id="168697"/>
    <lineage>
        <taxon>Bacteria</taxon>
        <taxon>Bacillati</taxon>
        <taxon>Actinomycetota</taxon>
        <taxon>Actinomycetes</taxon>
        <taxon>Micromonosporales</taxon>
        <taxon>Micromonosporaceae</taxon>
        <taxon>Salinispora</taxon>
    </lineage>
</organism>
<feature type="domain" description="DUF2470" evidence="1">
    <location>
        <begin position="192"/>
        <end position="258"/>
    </location>
</feature>
<dbReference type="AlphaFoldDB" id="A0A542XKX7"/>
<reference evidence="2 5" key="2">
    <citation type="submission" date="2021-03" db="EMBL/GenBank/DDBJ databases">
        <title>Whole genome shotgun sequence of Salinispora arenicola NBRC 105043.</title>
        <authorList>
            <person name="Komaki H."/>
            <person name="Tamura T."/>
        </authorList>
    </citation>
    <scope>NUCLEOTIDE SEQUENCE [LARGE SCALE GENOMIC DNA]</scope>
    <source>
        <strain evidence="2 5">NBRC 105043</strain>
    </source>
</reference>
<evidence type="ECO:0000313" key="5">
    <source>
        <dbReference type="Proteomes" id="UP000677457"/>
    </source>
</evidence>
<accession>A0A542XKX7</accession>
<proteinExistence type="predicted"/>
<dbReference type="SUPFAM" id="SSF50475">
    <property type="entry name" value="FMN-binding split barrel"/>
    <property type="match status" value="1"/>
</dbReference>
<gene>
    <name evidence="3" type="ORF">FB564_1595</name>
    <name evidence="2" type="ORF">Sar04_12550</name>
</gene>
<dbReference type="InterPro" id="IPR037119">
    <property type="entry name" value="Haem_oxidase_HugZ-like_sf"/>
</dbReference>
<dbReference type="RefSeq" id="WP_016814080.1">
    <property type="nucleotide sequence ID" value="NZ_BOQM01000008.1"/>
</dbReference>
<dbReference type="EMBL" id="VFOL01000001">
    <property type="protein sequence ID" value="TQL36498.1"/>
    <property type="molecule type" value="Genomic_DNA"/>
</dbReference>
<evidence type="ECO:0000313" key="4">
    <source>
        <dbReference type="Proteomes" id="UP000315983"/>
    </source>
</evidence>
<sequence>MAFHPGGWPAGPTGSALANEAISEAPLTGSRVLLTDHHAVLARSALSAAVSLQLRLGDAAVDLIESHAVLPDGTVILAVDAMSPTGGLLVAARGRSGEVQLDVTQLVPVAVRSRVRARVRVTGTAHRFDPASLELCDGDTVMSLLNLPPVALWAIDPVEVAVTSGYDDAMVSASAYRATRPDPLATLESTHLQHLTQYHQDVIDQLATLVSPTLTAKATRVVPVAVDADGVVLRAEAPDGHVDVRLPFACRVASGASLAEGLRTLLAKAAPHRSVRSPRSTADAVVPPALACDLPATTCGIPSV</sequence>
<name>A0A542XKX7_SALAC</name>
<protein>
    <recommendedName>
        <fullName evidence="1">DUF2470 domain-containing protein</fullName>
    </recommendedName>
</protein>
<evidence type="ECO:0000259" key="1">
    <source>
        <dbReference type="Pfam" id="PF10615"/>
    </source>
</evidence>
<evidence type="ECO:0000313" key="2">
    <source>
        <dbReference type="EMBL" id="GIM83502.1"/>
    </source>
</evidence>
<dbReference type="GeneID" id="93770887"/>
<dbReference type="Proteomes" id="UP000315983">
    <property type="component" value="Unassembled WGS sequence"/>
</dbReference>
<dbReference type="Proteomes" id="UP000677457">
    <property type="component" value="Unassembled WGS sequence"/>
</dbReference>
<evidence type="ECO:0000313" key="3">
    <source>
        <dbReference type="EMBL" id="TQL36498.1"/>
    </source>
</evidence>
<dbReference type="EMBL" id="BOQM01000008">
    <property type="protein sequence ID" value="GIM83502.1"/>
    <property type="molecule type" value="Genomic_DNA"/>
</dbReference>
<dbReference type="Gene3D" id="3.20.180.10">
    <property type="entry name" value="PNP-oxidase-like"/>
    <property type="match status" value="1"/>
</dbReference>
<reference evidence="3 4" key="1">
    <citation type="submission" date="2019-06" db="EMBL/GenBank/DDBJ databases">
        <title>Sequencing the genomes of 1000 actinobacteria strains.</title>
        <authorList>
            <person name="Klenk H.-P."/>
        </authorList>
    </citation>
    <scope>NUCLEOTIDE SEQUENCE [LARGE SCALE GENOMIC DNA]</scope>
    <source>
        <strain evidence="3 4">DSM 44819</strain>
    </source>
</reference>
<comment type="caution">
    <text evidence="3">The sequence shown here is derived from an EMBL/GenBank/DDBJ whole genome shotgun (WGS) entry which is preliminary data.</text>
</comment>
<dbReference type="Pfam" id="PF10615">
    <property type="entry name" value="DUF2470"/>
    <property type="match status" value="1"/>
</dbReference>